<dbReference type="GO" id="GO:0051745">
    <property type="term" value="F:4-hydroxy-3-methylbut-2-enyl diphosphate reductase activity"/>
    <property type="evidence" value="ECO:0007669"/>
    <property type="project" value="UniProtKB-UniRule"/>
</dbReference>
<feature type="binding site" evidence="5">
    <location>
        <position position="56"/>
    </location>
    <ligand>
        <name>isopentenyl diphosphate</name>
        <dbReference type="ChEBI" id="CHEBI:128769"/>
    </ligand>
</feature>
<keyword evidence="5" id="KW-0414">Isoprene biosynthesis</keyword>
<accession>A0A2X4Q1B6</accession>
<dbReference type="UniPathway" id="UPA00056">
    <property type="reaction ID" value="UER00097"/>
</dbReference>
<feature type="binding site" evidence="5">
    <location>
        <position position="242"/>
    </location>
    <ligand>
        <name>dimethylallyl diphosphate</name>
        <dbReference type="ChEBI" id="CHEBI:57623"/>
    </ligand>
</feature>
<comment type="function">
    <text evidence="5">Catalyzes the conversion of 1-hydroxy-2-methyl-2-(E)-butenyl 4-diphosphate (HMBPP) into a mixture of isopentenyl diphosphate (IPP) and dimethylallyl diphosphate (DMAPP). Acts in the terminal step of the DOXP/MEP pathway for isoprenoid precursor biosynthesis.</text>
</comment>
<dbReference type="Gene3D" id="3.40.50.11270">
    <property type="match status" value="1"/>
</dbReference>
<evidence type="ECO:0000313" key="7">
    <source>
        <dbReference type="Proteomes" id="UP000249300"/>
    </source>
</evidence>
<dbReference type="EMBL" id="LS483447">
    <property type="protein sequence ID" value="SQH73897.1"/>
    <property type="molecule type" value="Genomic_DNA"/>
</dbReference>
<dbReference type="GO" id="GO:0050992">
    <property type="term" value="P:dimethylallyl diphosphate biosynthetic process"/>
    <property type="evidence" value="ECO:0007669"/>
    <property type="project" value="UniProtKB-UniRule"/>
</dbReference>
<feature type="binding site" evidence="5">
    <location>
        <position position="56"/>
    </location>
    <ligand>
        <name>dimethylallyl diphosphate</name>
        <dbReference type="ChEBI" id="CHEBI:57623"/>
    </ligand>
</feature>
<feature type="binding site" evidence="5">
    <location>
        <position position="90"/>
    </location>
    <ligand>
        <name>isopentenyl diphosphate</name>
        <dbReference type="ChEBI" id="CHEBI:128769"/>
    </ligand>
</feature>
<dbReference type="Gene3D" id="3.40.1010.20">
    <property type="entry name" value="4-hydroxy-3-methylbut-2-enyl diphosphate reductase, catalytic domain"/>
    <property type="match status" value="2"/>
</dbReference>
<proteinExistence type="inferred from homology"/>
<comment type="cofactor">
    <cofactor evidence="5">
        <name>[4Fe-4S] cluster</name>
        <dbReference type="ChEBI" id="CHEBI:49883"/>
    </cofactor>
    <text evidence="5">Binds 1 [4Fe-4S] cluster per subunit.</text>
</comment>
<feature type="active site" description="Proton donor" evidence="5">
    <location>
        <position position="146"/>
    </location>
</feature>
<dbReference type="RefSeq" id="WP_023940469.1">
    <property type="nucleotide sequence ID" value="NZ_JQJB01000005.1"/>
</dbReference>
<evidence type="ECO:0000313" key="6">
    <source>
        <dbReference type="EMBL" id="SQH73897.1"/>
    </source>
</evidence>
<dbReference type="GO" id="GO:0019288">
    <property type="term" value="P:isopentenyl diphosphate biosynthetic process, methylerythritol 4-phosphate pathway"/>
    <property type="evidence" value="ECO:0007669"/>
    <property type="project" value="UniProtKB-UniRule"/>
</dbReference>
<dbReference type="GO" id="GO:0051539">
    <property type="term" value="F:4 iron, 4 sulfur cluster binding"/>
    <property type="evidence" value="ECO:0007669"/>
    <property type="project" value="UniProtKB-UniRule"/>
</dbReference>
<dbReference type="HAMAP" id="MF_00191">
    <property type="entry name" value="IspH"/>
    <property type="match status" value="1"/>
</dbReference>
<feature type="binding site" evidence="5">
    <location>
        <position position="112"/>
    </location>
    <ligand>
        <name>[4Fe-4S] cluster</name>
        <dbReference type="ChEBI" id="CHEBI:49883"/>
    </ligand>
</feature>
<dbReference type="EC" id="1.17.7.4" evidence="5"/>
<feature type="binding site" evidence="5">
    <location>
        <position position="243"/>
    </location>
    <ligand>
        <name>isopentenyl diphosphate</name>
        <dbReference type="ChEBI" id="CHEBI:128769"/>
    </ligand>
</feature>
<dbReference type="GO" id="GO:0046872">
    <property type="term" value="F:metal ion binding"/>
    <property type="evidence" value="ECO:0007669"/>
    <property type="project" value="UniProtKB-KW"/>
</dbReference>
<feature type="binding site" evidence="5">
    <location>
        <position position="90"/>
    </location>
    <ligand>
        <name>dimethylallyl diphosphate</name>
        <dbReference type="ChEBI" id="CHEBI:57623"/>
    </ligand>
</feature>
<evidence type="ECO:0000256" key="4">
    <source>
        <dbReference type="ARBA" id="ARBA00023014"/>
    </source>
</evidence>
<feature type="binding site" evidence="5">
    <location>
        <position position="182"/>
    </location>
    <ligand>
        <name>(2E)-4-hydroxy-3-methylbut-2-enyl diphosphate</name>
        <dbReference type="ChEBI" id="CHEBI:128753"/>
    </ligand>
</feature>
<keyword evidence="4 5" id="KW-0411">Iron-sulfur</keyword>
<feature type="binding site" evidence="5">
    <location>
        <position position="241"/>
    </location>
    <ligand>
        <name>(2E)-4-hydroxy-3-methylbut-2-enyl diphosphate</name>
        <dbReference type="ChEBI" id="CHEBI:128753"/>
    </ligand>
</feature>
<gene>
    <name evidence="5 6" type="primary">ispH</name>
    <name evidence="6" type="ORF">NCTC12858_01770</name>
</gene>
<feature type="binding site" evidence="5">
    <location>
        <position position="241"/>
    </location>
    <ligand>
        <name>dimethylallyl diphosphate</name>
        <dbReference type="ChEBI" id="CHEBI:57623"/>
    </ligand>
</feature>
<feature type="binding site" evidence="5">
    <location>
        <position position="242"/>
    </location>
    <ligand>
        <name>isopentenyl diphosphate</name>
        <dbReference type="ChEBI" id="CHEBI:128769"/>
    </ligand>
</feature>
<dbReference type="Proteomes" id="UP000249300">
    <property type="component" value="Chromosome 1"/>
</dbReference>
<organism evidence="6 7">
    <name type="scientific">Porphyromonas crevioricanis</name>
    <dbReference type="NCBI Taxonomy" id="393921"/>
    <lineage>
        <taxon>Bacteria</taxon>
        <taxon>Pseudomonadati</taxon>
        <taxon>Bacteroidota</taxon>
        <taxon>Bacteroidia</taxon>
        <taxon>Bacteroidales</taxon>
        <taxon>Porphyromonadaceae</taxon>
        <taxon>Porphyromonas</taxon>
    </lineage>
</organism>
<dbReference type="AlphaFoldDB" id="A0A2X4Q1B6"/>
<feature type="binding site" evidence="5">
    <location>
        <position position="144"/>
    </location>
    <ligand>
        <name>isopentenyl diphosphate</name>
        <dbReference type="ChEBI" id="CHEBI:128769"/>
    </ligand>
</feature>
<feature type="binding site" evidence="5">
    <location>
        <position position="241"/>
    </location>
    <ligand>
        <name>isopentenyl diphosphate</name>
        <dbReference type="ChEBI" id="CHEBI:128769"/>
    </ligand>
</feature>
<dbReference type="PANTHER" id="PTHR30426">
    <property type="entry name" value="4-HYDROXY-3-METHYLBUT-2-ENYL DIPHOSPHATE REDUCTASE"/>
    <property type="match status" value="1"/>
</dbReference>
<feature type="binding site" evidence="5">
    <location>
        <position position="144"/>
    </location>
    <ligand>
        <name>(2E)-4-hydroxy-3-methylbut-2-enyl diphosphate</name>
        <dbReference type="ChEBI" id="CHEBI:128753"/>
    </ligand>
</feature>
<keyword evidence="2 5" id="KW-0479">Metal-binding</keyword>
<evidence type="ECO:0000256" key="3">
    <source>
        <dbReference type="ARBA" id="ARBA00023004"/>
    </source>
</evidence>
<feature type="binding site" evidence="5">
    <location>
        <position position="90"/>
    </location>
    <ligand>
        <name>(2E)-4-hydroxy-3-methylbut-2-enyl diphosphate</name>
        <dbReference type="ChEBI" id="CHEBI:128753"/>
    </ligand>
</feature>
<keyword evidence="7" id="KW-1185">Reference proteome</keyword>
<feature type="binding site" evidence="5">
    <location>
        <position position="56"/>
    </location>
    <ligand>
        <name>(2E)-4-hydroxy-3-methylbut-2-enyl diphosphate</name>
        <dbReference type="ChEBI" id="CHEBI:128753"/>
    </ligand>
</feature>
<keyword evidence="1 5" id="KW-0004">4Fe-4S</keyword>
<feature type="binding site" evidence="5">
    <location>
        <position position="286"/>
    </location>
    <ligand>
        <name>(2E)-4-hydroxy-3-methylbut-2-enyl diphosphate</name>
        <dbReference type="ChEBI" id="CHEBI:128753"/>
    </ligand>
</feature>
<dbReference type="UniPathway" id="UPA00059">
    <property type="reaction ID" value="UER00105"/>
</dbReference>
<keyword evidence="5 6" id="KW-0560">Oxidoreductase</keyword>
<comment type="catalytic activity">
    <reaction evidence="5">
        <text>isopentenyl diphosphate + 2 oxidized [2Fe-2S]-[ferredoxin] + H2O = (2E)-4-hydroxy-3-methylbut-2-enyl diphosphate + 2 reduced [2Fe-2S]-[ferredoxin] + 2 H(+)</text>
        <dbReference type="Rhea" id="RHEA:24488"/>
        <dbReference type="Rhea" id="RHEA-COMP:10000"/>
        <dbReference type="Rhea" id="RHEA-COMP:10001"/>
        <dbReference type="ChEBI" id="CHEBI:15377"/>
        <dbReference type="ChEBI" id="CHEBI:15378"/>
        <dbReference type="ChEBI" id="CHEBI:33737"/>
        <dbReference type="ChEBI" id="CHEBI:33738"/>
        <dbReference type="ChEBI" id="CHEBI:128753"/>
        <dbReference type="ChEBI" id="CHEBI:128769"/>
        <dbReference type="EC" id="1.17.7.4"/>
    </reaction>
</comment>
<reference evidence="6 7" key="1">
    <citation type="submission" date="2018-06" db="EMBL/GenBank/DDBJ databases">
        <authorList>
            <consortium name="Pathogen Informatics"/>
            <person name="Doyle S."/>
        </authorList>
    </citation>
    <scope>NUCLEOTIDE SEQUENCE [LARGE SCALE GENOMIC DNA]</scope>
    <source>
        <strain evidence="6 7">NCTC12858</strain>
    </source>
</reference>
<name>A0A2X4Q1B6_9PORP</name>
<comment type="similarity">
    <text evidence="5">Belongs to the IspH family.</text>
</comment>
<sequence length="307" mass="34449">MADRQIQRDCEPAVIPIVEIDEGSGFCFGVVNAIRSVEKELEKSKETLYCLGDIVHNSQEVERLEARGMRTISYQDLEQLRDAKVLLRAHGEPPSIYRMAERQHLKIVDATCPVVLALQRRIRRAYDSTREICAQIVIFGQRGHAEVNGLVGQCEGDALVIENPQEIESIDRERPVLLFSQTTKGLEDYAQIIELIGQWLKPGVRFEHYDTICRQVSNRIPHIREFAAKHGLVLFVAGKKSSNGRVLFAHCQDSNPRSVFLSSPEELSIEQLMPIPRSIGICGATSTPKRQMEAMAEAVKEILACGS</sequence>
<dbReference type="Pfam" id="PF02401">
    <property type="entry name" value="LYTB"/>
    <property type="match status" value="1"/>
</dbReference>
<evidence type="ECO:0000256" key="5">
    <source>
        <dbReference type="HAMAP-Rule" id="MF_00191"/>
    </source>
</evidence>
<feature type="binding site" evidence="5">
    <location>
        <position position="286"/>
    </location>
    <ligand>
        <name>dimethylallyl diphosphate</name>
        <dbReference type="ChEBI" id="CHEBI:57623"/>
    </ligand>
</feature>
<evidence type="ECO:0000256" key="1">
    <source>
        <dbReference type="ARBA" id="ARBA00022485"/>
    </source>
</evidence>
<dbReference type="PANTHER" id="PTHR30426:SF0">
    <property type="entry name" value="4-HYDROXY-3-METHYLBUT-2-ENYL DIPHOSPHATE REDUCTASE"/>
    <property type="match status" value="1"/>
</dbReference>
<feature type="binding site" evidence="5">
    <location>
        <position position="27"/>
    </location>
    <ligand>
        <name>[4Fe-4S] cluster</name>
        <dbReference type="ChEBI" id="CHEBI:49883"/>
    </ligand>
</feature>
<dbReference type="InterPro" id="IPR003451">
    <property type="entry name" value="LytB/IspH"/>
</dbReference>
<feature type="binding site" evidence="5">
    <location>
        <position position="286"/>
    </location>
    <ligand>
        <name>isopentenyl diphosphate</name>
        <dbReference type="ChEBI" id="CHEBI:128769"/>
    </ligand>
</feature>
<comment type="pathway">
    <text evidence="5">Isoprenoid biosynthesis; isopentenyl diphosphate biosynthesis via DXP pathway; isopentenyl diphosphate from 1-deoxy-D-xylulose 5-phosphate: step 6/6.</text>
</comment>
<comment type="catalytic activity">
    <reaction evidence="5">
        <text>dimethylallyl diphosphate + 2 oxidized [2Fe-2S]-[ferredoxin] + H2O = (2E)-4-hydroxy-3-methylbut-2-enyl diphosphate + 2 reduced [2Fe-2S]-[ferredoxin] + 2 H(+)</text>
        <dbReference type="Rhea" id="RHEA:24825"/>
        <dbReference type="Rhea" id="RHEA-COMP:10000"/>
        <dbReference type="Rhea" id="RHEA-COMP:10001"/>
        <dbReference type="ChEBI" id="CHEBI:15377"/>
        <dbReference type="ChEBI" id="CHEBI:15378"/>
        <dbReference type="ChEBI" id="CHEBI:33737"/>
        <dbReference type="ChEBI" id="CHEBI:33738"/>
        <dbReference type="ChEBI" id="CHEBI:57623"/>
        <dbReference type="ChEBI" id="CHEBI:128753"/>
        <dbReference type="EC" id="1.17.7.4"/>
    </reaction>
</comment>
<feature type="binding site" evidence="5">
    <location>
        <position position="243"/>
    </location>
    <ligand>
        <name>(2E)-4-hydroxy-3-methylbut-2-enyl diphosphate</name>
        <dbReference type="ChEBI" id="CHEBI:128753"/>
    </ligand>
</feature>
<dbReference type="NCBIfam" id="NF002187">
    <property type="entry name" value="PRK01045.1-1"/>
    <property type="match status" value="1"/>
</dbReference>
<dbReference type="CDD" id="cd13944">
    <property type="entry name" value="lytB_ispH"/>
    <property type="match status" value="1"/>
</dbReference>
<comment type="pathway">
    <text evidence="5">Isoprenoid biosynthesis; dimethylallyl diphosphate biosynthesis; dimethylallyl diphosphate from (2E)-4-hydroxy-3-methylbutenyl diphosphate: step 1/1.</text>
</comment>
<feature type="binding site" evidence="5">
    <location>
        <position position="243"/>
    </location>
    <ligand>
        <name>dimethylallyl diphosphate</name>
        <dbReference type="ChEBI" id="CHEBI:57623"/>
    </ligand>
</feature>
<protein>
    <recommendedName>
        <fullName evidence="5">4-hydroxy-3-methylbut-2-enyl diphosphate reductase</fullName>
        <shortName evidence="5">HMBPP reductase</shortName>
        <ecNumber evidence="5">1.17.7.4</ecNumber>
    </recommendedName>
</protein>
<feature type="binding site" evidence="5">
    <location>
        <position position="242"/>
    </location>
    <ligand>
        <name>(2E)-4-hydroxy-3-methylbut-2-enyl diphosphate</name>
        <dbReference type="ChEBI" id="CHEBI:128753"/>
    </ligand>
</feature>
<feature type="binding site" evidence="5">
    <location>
        <position position="144"/>
    </location>
    <ligand>
        <name>dimethylallyl diphosphate</name>
        <dbReference type="ChEBI" id="CHEBI:57623"/>
    </ligand>
</feature>
<keyword evidence="3 5" id="KW-0408">Iron</keyword>
<dbReference type="NCBIfam" id="TIGR00216">
    <property type="entry name" value="ispH_lytB"/>
    <property type="match status" value="1"/>
</dbReference>
<evidence type="ECO:0000256" key="2">
    <source>
        <dbReference type="ARBA" id="ARBA00022723"/>
    </source>
</evidence>
<dbReference type="GO" id="GO:0016114">
    <property type="term" value="P:terpenoid biosynthetic process"/>
    <property type="evidence" value="ECO:0007669"/>
    <property type="project" value="UniProtKB-UniRule"/>
</dbReference>
<dbReference type="KEGG" id="pcre:NCTC12858_01770"/>
<feature type="binding site" evidence="5">
    <location>
        <position position="213"/>
    </location>
    <ligand>
        <name>[4Fe-4S] cluster</name>
        <dbReference type="ChEBI" id="CHEBI:49883"/>
    </ligand>
</feature>